<feature type="region of interest" description="Disordered" evidence="1">
    <location>
        <begin position="1"/>
        <end position="38"/>
    </location>
</feature>
<evidence type="ECO:0000313" key="3">
    <source>
        <dbReference type="EMBL" id="KAG7402395.1"/>
    </source>
</evidence>
<protein>
    <submittedName>
        <fullName evidence="3">Uncharacterized protein</fullName>
    </submittedName>
</protein>
<organism evidence="3 4">
    <name type="scientific">Phytophthora boehmeriae</name>
    <dbReference type="NCBI Taxonomy" id="109152"/>
    <lineage>
        <taxon>Eukaryota</taxon>
        <taxon>Sar</taxon>
        <taxon>Stramenopiles</taxon>
        <taxon>Oomycota</taxon>
        <taxon>Peronosporomycetes</taxon>
        <taxon>Peronosporales</taxon>
        <taxon>Peronosporaceae</taxon>
        <taxon>Phytophthora</taxon>
    </lineage>
</organism>
<gene>
    <name evidence="3" type="ORF">PHYBOEH_000103</name>
</gene>
<feature type="compositionally biased region" description="Low complexity" evidence="1">
    <location>
        <begin position="100"/>
        <end position="122"/>
    </location>
</feature>
<evidence type="ECO:0000313" key="4">
    <source>
        <dbReference type="Proteomes" id="UP000693981"/>
    </source>
</evidence>
<comment type="caution">
    <text evidence="3">The sequence shown here is derived from an EMBL/GenBank/DDBJ whole genome shotgun (WGS) entry which is preliminary data.</text>
</comment>
<evidence type="ECO:0000256" key="2">
    <source>
        <dbReference type="SAM" id="Phobius"/>
    </source>
</evidence>
<feature type="transmembrane region" description="Helical" evidence="2">
    <location>
        <begin position="156"/>
        <end position="178"/>
    </location>
</feature>
<feature type="compositionally biased region" description="Low complexity" evidence="1">
    <location>
        <begin position="1"/>
        <end position="13"/>
    </location>
</feature>
<feature type="region of interest" description="Disordered" evidence="1">
    <location>
        <begin position="188"/>
        <end position="212"/>
    </location>
</feature>
<feature type="compositionally biased region" description="Low complexity" evidence="1">
    <location>
        <begin position="130"/>
        <end position="149"/>
    </location>
</feature>
<name>A0A8T1X8M4_9STRA</name>
<accession>A0A8T1X8M4</accession>
<dbReference type="Proteomes" id="UP000693981">
    <property type="component" value="Unassembled WGS sequence"/>
</dbReference>
<feature type="region of interest" description="Disordered" evidence="1">
    <location>
        <begin position="296"/>
        <end position="367"/>
    </location>
</feature>
<sequence length="367" mass="39445">MADDAATATPMPARLRQAAQPVLETTVSSEDDSDSGSTSARAFDMAFLGNLTVDGSGVGHVKVNDSMDWSDILPNDTTVRIVYEGSGSTAEILIVPVNSNGESKSASDSASASTGSDSLSGDINPINRLPTGSNSSDSSSGSGGSYSNTGSTPTTLAFVAAAMGIVAVIVVVAMVGYGRRNRRYWQQREESEASSADDPFIVGSLPQQPSVTQHYQQRPGAAEPVRLLDSAITPDLWAEGRYSANTYGHRTKSFSGTAILSDNHTTPSHHRLTVDMSPFAGNPNARDQRYLDDIDEPGRYRMGTAPVTLYDQDAIEGRSTATSRRPSTRRTSSRQPPRHSSRQSTRESSRSDRRRRVNESRQTTYEV</sequence>
<evidence type="ECO:0000256" key="1">
    <source>
        <dbReference type="SAM" id="MobiDB-lite"/>
    </source>
</evidence>
<keyword evidence="2" id="KW-0812">Transmembrane</keyword>
<reference evidence="3" key="1">
    <citation type="submission" date="2021-02" db="EMBL/GenBank/DDBJ databases">
        <authorList>
            <person name="Palmer J.M."/>
        </authorList>
    </citation>
    <scope>NUCLEOTIDE SEQUENCE</scope>
    <source>
        <strain evidence="3">SCRP23</strain>
    </source>
</reference>
<dbReference type="AlphaFoldDB" id="A0A8T1X8M4"/>
<proteinExistence type="predicted"/>
<dbReference type="OrthoDB" id="119162at2759"/>
<keyword evidence="4" id="KW-1185">Reference proteome</keyword>
<feature type="region of interest" description="Disordered" evidence="1">
    <location>
        <begin position="100"/>
        <end position="149"/>
    </location>
</feature>
<dbReference type="EMBL" id="JAGDFL010000001">
    <property type="protein sequence ID" value="KAG7402395.1"/>
    <property type="molecule type" value="Genomic_DNA"/>
</dbReference>
<keyword evidence="2" id="KW-0472">Membrane</keyword>
<keyword evidence="2" id="KW-1133">Transmembrane helix</keyword>
<feature type="compositionally biased region" description="Basic residues" evidence="1">
    <location>
        <begin position="326"/>
        <end position="341"/>
    </location>
</feature>